<dbReference type="CDD" id="cd03293">
    <property type="entry name" value="ABC_NrtD_SsuB_transporters"/>
    <property type="match status" value="1"/>
</dbReference>
<protein>
    <submittedName>
        <fullName evidence="8">Nitrate ABC transporter ATP-binding protein</fullName>
    </submittedName>
</protein>
<dbReference type="SUPFAM" id="SSF52540">
    <property type="entry name" value="P-loop containing nucleoside triphosphate hydrolases"/>
    <property type="match status" value="1"/>
</dbReference>
<accession>A0A069PIP6</accession>
<evidence type="ECO:0000313" key="9">
    <source>
        <dbReference type="Proteomes" id="UP000027466"/>
    </source>
</evidence>
<dbReference type="PROSITE" id="PS50893">
    <property type="entry name" value="ABC_TRANSPORTER_2"/>
    <property type="match status" value="1"/>
</dbReference>
<keyword evidence="3" id="KW-1003">Cell membrane</keyword>
<dbReference type="AlphaFoldDB" id="A0A069PIP6"/>
<organism evidence="8 9">
    <name type="scientific">Caballeronia glathei</name>
    <dbReference type="NCBI Taxonomy" id="60547"/>
    <lineage>
        <taxon>Bacteria</taxon>
        <taxon>Pseudomonadati</taxon>
        <taxon>Pseudomonadota</taxon>
        <taxon>Betaproteobacteria</taxon>
        <taxon>Burkholderiales</taxon>
        <taxon>Burkholderiaceae</taxon>
        <taxon>Caballeronia</taxon>
    </lineage>
</organism>
<dbReference type="EMBL" id="JFHC01000040">
    <property type="protein sequence ID" value="KDR40475.1"/>
    <property type="molecule type" value="Genomic_DNA"/>
</dbReference>
<dbReference type="RefSeq" id="WP_035934405.1">
    <property type="nucleotide sequence ID" value="NZ_CADFFX010000010.1"/>
</dbReference>
<dbReference type="InterPro" id="IPR003593">
    <property type="entry name" value="AAA+_ATPase"/>
</dbReference>
<dbReference type="Proteomes" id="UP000027466">
    <property type="component" value="Unassembled WGS sequence"/>
</dbReference>
<dbReference type="PANTHER" id="PTHR42788:SF13">
    <property type="entry name" value="ALIPHATIC SULFONATES IMPORT ATP-BINDING PROTEIN SSUB"/>
    <property type="match status" value="1"/>
</dbReference>
<proteinExistence type="inferred from homology"/>
<dbReference type="GO" id="GO:0016887">
    <property type="term" value="F:ATP hydrolysis activity"/>
    <property type="evidence" value="ECO:0007669"/>
    <property type="project" value="InterPro"/>
</dbReference>
<comment type="caution">
    <text evidence="8">The sequence shown here is derived from an EMBL/GenBank/DDBJ whole genome shotgun (WGS) entry which is preliminary data.</text>
</comment>
<dbReference type="InterPro" id="IPR050166">
    <property type="entry name" value="ABC_transporter_ATP-bind"/>
</dbReference>
<evidence type="ECO:0000256" key="2">
    <source>
        <dbReference type="ARBA" id="ARBA00022448"/>
    </source>
</evidence>
<dbReference type="Pfam" id="PF00005">
    <property type="entry name" value="ABC_tran"/>
    <property type="match status" value="1"/>
</dbReference>
<dbReference type="PANTHER" id="PTHR42788">
    <property type="entry name" value="TAURINE IMPORT ATP-BINDING PROTEIN-RELATED"/>
    <property type="match status" value="1"/>
</dbReference>
<keyword evidence="6 8" id="KW-0067">ATP-binding</keyword>
<reference evidence="8 9" key="1">
    <citation type="submission" date="2014-03" db="EMBL/GenBank/DDBJ databases">
        <title>Draft Genome Sequences of Four Burkholderia Strains.</title>
        <authorList>
            <person name="Liu X.Y."/>
            <person name="Li C.X."/>
            <person name="Xu J.H."/>
        </authorList>
    </citation>
    <scope>NUCLEOTIDE SEQUENCE [LARGE SCALE GENOMIC DNA]</scope>
    <source>
        <strain evidence="8 9">DSM 50014</strain>
    </source>
</reference>
<evidence type="ECO:0000256" key="5">
    <source>
        <dbReference type="ARBA" id="ARBA00022741"/>
    </source>
</evidence>
<dbReference type="InterPro" id="IPR017871">
    <property type="entry name" value="ABC_transporter-like_CS"/>
</dbReference>
<dbReference type="STRING" id="60547.GCA_000751215_03869"/>
<dbReference type="GO" id="GO:0005524">
    <property type="term" value="F:ATP binding"/>
    <property type="evidence" value="ECO:0007669"/>
    <property type="project" value="UniProtKB-KW"/>
</dbReference>
<sequence>MGTVCVKGVSKVYASGHRHGGDVLALDNASFMVGDREFCSILGHSGCGKTTMLNLLAGFEEPSAGELLVDGVSVARPTWRRTVVFQDYALFPWMTVSENVAFGLRMKKVPARERERIVGEQLQLVGLASFATRYPHELSGGMRQRVSIARALAVDPDVLLMDEPFAALDAQNRAAMQQELGRLIAQSAAQARKTMILVTHSIDEAILLSDRIIVLTRRPGRIKADIEVTLPRPRDEADEGYLRLKRRLRDLIHDEASPS</sequence>
<dbReference type="Gene3D" id="3.40.50.300">
    <property type="entry name" value="P-loop containing nucleotide triphosphate hydrolases"/>
    <property type="match status" value="1"/>
</dbReference>
<evidence type="ECO:0000313" key="8">
    <source>
        <dbReference type="EMBL" id="KDR40475.1"/>
    </source>
</evidence>
<name>A0A069PIP6_9BURK</name>
<evidence type="ECO:0000256" key="1">
    <source>
        <dbReference type="ARBA" id="ARBA00005417"/>
    </source>
</evidence>
<keyword evidence="9" id="KW-1185">Reference proteome</keyword>
<dbReference type="InterPro" id="IPR003439">
    <property type="entry name" value="ABC_transporter-like_ATP-bd"/>
</dbReference>
<evidence type="ECO:0000256" key="3">
    <source>
        <dbReference type="ARBA" id="ARBA00022475"/>
    </source>
</evidence>
<evidence type="ECO:0000256" key="6">
    <source>
        <dbReference type="ARBA" id="ARBA00022840"/>
    </source>
</evidence>
<keyword evidence="2" id="KW-0813">Transport</keyword>
<dbReference type="InterPro" id="IPR027417">
    <property type="entry name" value="P-loop_NTPase"/>
</dbReference>
<keyword evidence="4" id="KW-0997">Cell inner membrane</keyword>
<comment type="similarity">
    <text evidence="1">Belongs to the ABC transporter superfamily.</text>
</comment>
<keyword evidence="5" id="KW-0547">Nucleotide-binding</keyword>
<dbReference type="SMART" id="SM00382">
    <property type="entry name" value="AAA"/>
    <property type="match status" value="1"/>
</dbReference>
<dbReference type="PROSITE" id="PS00211">
    <property type="entry name" value="ABC_TRANSPORTER_1"/>
    <property type="match status" value="1"/>
</dbReference>
<feature type="domain" description="ABC transporter" evidence="7">
    <location>
        <begin position="4"/>
        <end position="242"/>
    </location>
</feature>
<keyword evidence="4" id="KW-0472">Membrane</keyword>
<gene>
    <name evidence="8" type="ORF">BG61_25730</name>
</gene>
<evidence type="ECO:0000256" key="4">
    <source>
        <dbReference type="ARBA" id="ARBA00022519"/>
    </source>
</evidence>
<evidence type="ECO:0000259" key="7">
    <source>
        <dbReference type="PROSITE" id="PS50893"/>
    </source>
</evidence>